<keyword evidence="4" id="KW-1003">Cell membrane</keyword>
<evidence type="ECO:0000256" key="3">
    <source>
        <dbReference type="ARBA" id="ARBA00022448"/>
    </source>
</evidence>
<proteinExistence type="inferred from homology"/>
<protein>
    <recommendedName>
        <fullName evidence="12">MatE family protein</fullName>
    </recommendedName>
</protein>
<feature type="compositionally biased region" description="Basic and acidic residues" evidence="8">
    <location>
        <begin position="498"/>
        <end position="510"/>
    </location>
</feature>
<evidence type="ECO:0000256" key="4">
    <source>
        <dbReference type="ARBA" id="ARBA00022475"/>
    </source>
</evidence>
<dbReference type="InterPro" id="IPR002528">
    <property type="entry name" value="MATE_fam"/>
</dbReference>
<feature type="transmembrane region" description="Helical" evidence="9">
    <location>
        <begin position="429"/>
        <end position="449"/>
    </location>
</feature>
<keyword evidence="6 9" id="KW-1133">Transmembrane helix</keyword>
<dbReference type="CDD" id="cd12082">
    <property type="entry name" value="MATE_like"/>
    <property type="match status" value="1"/>
</dbReference>
<name>A0ABR2HB51_9EUKA</name>
<evidence type="ECO:0000256" key="2">
    <source>
        <dbReference type="ARBA" id="ARBA00010199"/>
    </source>
</evidence>
<evidence type="ECO:0000256" key="1">
    <source>
        <dbReference type="ARBA" id="ARBA00004651"/>
    </source>
</evidence>
<feature type="transmembrane region" description="Helical" evidence="9">
    <location>
        <begin position="87"/>
        <end position="107"/>
    </location>
</feature>
<dbReference type="Pfam" id="PF01554">
    <property type="entry name" value="MatE"/>
    <property type="match status" value="2"/>
</dbReference>
<evidence type="ECO:0000256" key="7">
    <source>
        <dbReference type="ARBA" id="ARBA00023136"/>
    </source>
</evidence>
<evidence type="ECO:0000256" key="5">
    <source>
        <dbReference type="ARBA" id="ARBA00022692"/>
    </source>
</evidence>
<comment type="caution">
    <text evidence="10">The sequence shown here is derived from an EMBL/GenBank/DDBJ whole genome shotgun (WGS) entry which is preliminary data.</text>
</comment>
<accession>A0ABR2HB51</accession>
<feature type="compositionally biased region" description="Basic and acidic residues" evidence="8">
    <location>
        <begin position="610"/>
        <end position="625"/>
    </location>
</feature>
<feature type="region of interest" description="Disordered" evidence="8">
    <location>
        <begin position="1"/>
        <end position="31"/>
    </location>
</feature>
<comment type="similarity">
    <text evidence="2">Belongs to the multi antimicrobial extrusion (MATE) (TC 2.A.66.1) family.</text>
</comment>
<feature type="transmembrane region" description="Helical" evidence="9">
    <location>
        <begin position="357"/>
        <end position="381"/>
    </location>
</feature>
<feature type="transmembrane region" description="Helical" evidence="9">
    <location>
        <begin position="469"/>
        <end position="487"/>
    </location>
</feature>
<feature type="transmembrane region" description="Helical" evidence="9">
    <location>
        <begin position="171"/>
        <end position="192"/>
    </location>
</feature>
<keyword evidence="3" id="KW-0813">Transport</keyword>
<feature type="region of interest" description="Disordered" evidence="8">
    <location>
        <begin position="498"/>
        <end position="518"/>
    </location>
</feature>
<keyword evidence="11" id="KW-1185">Reference proteome</keyword>
<dbReference type="InterPro" id="IPR052031">
    <property type="entry name" value="Membrane_Transporter-Flippase"/>
</dbReference>
<evidence type="ECO:0000313" key="10">
    <source>
        <dbReference type="EMBL" id="KAK8842615.1"/>
    </source>
</evidence>
<reference evidence="10 11" key="1">
    <citation type="submission" date="2024-04" db="EMBL/GenBank/DDBJ databases">
        <title>Tritrichomonas musculus Genome.</title>
        <authorList>
            <person name="Alves-Ferreira E."/>
            <person name="Grigg M."/>
            <person name="Lorenzi H."/>
            <person name="Galac M."/>
        </authorList>
    </citation>
    <scope>NUCLEOTIDE SEQUENCE [LARGE SCALE GENOMIC DNA]</scope>
    <source>
        <strain evidence="10 11">EAF2021</strain>
    </source>
</reference>
<keyword evidence="7 9" id="KW-0472">Membrane</keyword>
<evidence type="ECO:0000256" key="8">
    <source>
        <dbReference type="SAM" id="MobiDB-lite"/>
    </source>
</evidence>
<dbReference type="PANTHER" id="PTHR43549:SF2">
    <property type="entry name" value="MULTIDRUG RESISTANCE PROTEIN NORM-RELATED"/>
    <property type="match status" value="1"/>
</dbReference>
<organism evidence="10 11">
    <name type="scientific">Tritrichomonas musculus</name>
    <dbReference type="NCBI Taxonomy" id="1915356"/>
    <lineage>
        <taxon>Eukaryota</taxon>
        <taxon>Metamonada</taxon>
        <taxon>Parabasalia</taxon>
        <taxon>Tritrichomonadida</taxon>
        <taxon>Tritrichomonadidae</taxon>
        <taxon>Tritrichomonas</taxon>
    </lineage>
</organism>
<feature type="transmembrane region" description="Helical" evidence="9">
    <location>
        <begin position="401"/>
        <end position="422"/>
    </location>
</feature>
<keyword evidence="5 9" id="KW-0812">Transmembrane</keyword>
<evidence type="ECO:0008006" key="12">
    <source>
        <dbReference type="Google" id="ProtNLM"/>
    </source>
</evidence>
<dbReference type="Proteomes" id="UP001470230">
    <property type="component" value="Unassembled WGS sequence"/>
</dbReference>
<feature type="region of interest" description="Disordered" evidence="8">
    <location>
        <begin position="563"/>
        <end position="625"/>
    </location>
</feature>
<dbReference type="PANTHER" id="PTHR43549">
    <property type="entry name" value="MULTIDRUG RESISTANCE PROTEIN YPNP-RELATED"/>
    <property type="match status" value="1"/>
</dbReference>
<feature type="transmembrane region" description="Helical" evidence="9">
    <location>
        <begin position="128"/>
        <end position="151"/>
    </location>
</feature>
<dbReference type="EMBL" id="JAPFFF010000037">
    <property type="protein sequence ID" value="KAK8842615.1"/>
    <property type="molecule type" value="Genomic_DNA"/>
</dbReference>
<evidence type="ECO:0000256" key="6">
    <source>
        <dbReference type="ARBA" id="ARBA00022989"/>
    </source>
</evidence>
<sequence>MKNADLNEPLNANGEENLDNPSAEKLPTEDGIVDDEEEQKELGAYPPFRTLCKLTIGPLCSQIVNALYGLMNSFWISKSIGEEGMTVMSIIIIVDFIHIAIGQYFNICLSERISYLFGIKQPELCPQVVVDMMRFVLIAGVIVPAILIPTARPLCKWYGANDHIADMCMNYLIPQLICAFINYMYLALCGLLQAMGKTVMYGVCQITSCLLTMFVFDPLFLLGFKTQMWGAAVANTLACLIPFLFILIMTFCGKFTVKPKFNMFFKKFNIHSVTALKVSFSQLISNFAAEIPVLMLGKYVSLSATAIGEYVPVMAAWNLVDRLYEIVICVCNALNQGFLPAGSYAFGCNRLHRLLKLVLYAFALGTAWSALMCILLCVFPRQVAKLYGKDDKFLYYAEKTMIYSFCTTFINMGQFTIVVCLVATKMVTLSIVTSCLTLLIPIPVFSTALYLTGKDNPIRLHLAFVGRDIWAFVVVWTVAVWKLRFLLRTDPSELGADAKELNETDETTKPKEKRTHQSSFYCNAQSTSAHAGTLSFTVALSLNNHKIADAEEKKILEKERENKLKHHQSSYMPKLKNQVPTPSEAPRHQSFMIKPKKPETIADNTETNPTEDKPNDDTTQFKDEI</sequence>
<feature type="transmembrane region" description="Helical" evidence="9">
    <location>
        <begin position="199"/>
        <end position="216"/>
    </location>
</feature>
<feature type="transmembrane region" description="Helical" evidence="9">
    <location>
        <begin position="228"/>
        <end position="257"/>
    </location>
</feature>
<gene>
    <name evidence="10" type="ORF">M9Y10_025474</name>
</gene>
<evidence type="ECO:0000256" key="9">
    <source>
        <dbReference type="SAM" id="Phobius"/>
    </source>
</evidence>
<comment type="subcellular location">
    <subcellularLocation>
        <location evidence="1">Cell membrane</location>
        <topology evidence="1">Multi-pass membrane protein</topology>
    </subcellularLocation>
</comment>
<evidence type="ECO:0000313" key="11">
    <source>
        <dbReference type="Proteomes" id="UP001470230"/>
    </source>
</evidence>